<keyword evidence="2" id="KW-0677">Repeat</keyword>
<dbReference type="SUPFAM" id="SSF54695">
    <property type="entry name" value="POZ domain"/>
    <property type="match status" value="1"/>
</dbReference>
<dbReference type="PANTHER" id="PTHR45632:SF17">
    <property type="entry name" value="KELCH-LIKE PROTEIN 31"/>
    <property type="match status" value="1"/>
</dbReference>
<dbReference type="EnsemblMetazoa" id="GBRI035140-RA">
    <property type="protein sequence ID" value="GBRI035140-PA"/>
    <property type="gene ID" value="GBRI035140"/>
</dbReference>
<dbReference type="InterPro" id="IPR011705">
    <property type="entry name" value="BACK"/>
</dbReference>
<dbReference type="InterPro" id="IPR000210">
    <property type="entry name" value="BTB/POZ_dom"/>
</dbReference>
<organism evidence="4 5">
    <name type="scientific">Glossina brevipalpis</name>
    <dbReference type="NCBI Taxonomy" id="37001"/>
    <lineage>
        <taxon>Eukaryota</taxon>
        <taxon>Metazoa</taxon>
        <taxon>Ecdysozoa</taxon>
        <taxon>Arthropoda</taxon>
        <taxon>Hexapoda</taxon>
        <taxon>Insecta</taxon>
        <taxon>Pterygota</taxon>
        <taxon>Neoptera</taxon>
        <taxon>Endopterygota</taxon>
        <taxon>Diptera</taxon>
        <taxon>Brachycera</taxon>
        <taxon>Muscomorpha</taxon>
        <taxon>Hippoboscoidea</taxon>
        <taxon>Glossinidae</taxon>
        <taxon>Glossina</taxon>
    </lineage>
</organism>
<dbReference type="VEuPathDB" id="VectorBase:GBRI035140"/>
<dbReference type="SUPFAM" id="SSF117281">
    <property type="entry name" value="Kelch motif"/>
    <property type="match status" value="1"/>
</dbReference>
<evidence type="ECO:0000313" key="5">
    <source>
        <dbReference type="Proteomes" id="UP000091820"/>
    </source>
</evidence>
<proteinExistence type="predicted"/>
<dbReference type="Gene3D" id="1.25.40.420">
    <property type="match status" value="1"/>
</dbReference>
<evidence type="ECO:0000256" key="2">
    <source>
        <dbReference type="ARBA" id="ARBA00022737"/>
    </source>
</evidence>
<sequence length="346" mass="39428">MAAKNIAEVKSTTEQKCKNSDHGNIFLDTLNKMRINKKRCDFSLDVEGEIIQVHTLALQIASPYFAAMFECDMKEAKEGVVKLVDMDLIAVKIQELISDDQLSVKCEDNVYKAAINWLKYDIEERKVHLPELLNHIRLPLISTTFLQNHVAAEPLLAENLECNALLMKALFHKLTSVGEGKYLSDRSQIRKGIEYNKEIFHVFLVGGVYSTGFTSHNKCKVYDVSENKLIQISNMNEHRRYHSAIALNGVVYSMGGYNDNNNSRWRTAECYDPVNKRWNYIAPMSNGRHDFGICSYNDFVYVVGGFDTSTVECYNPATNKWGLCPHIPNEHSSYTRATLLENSIYS</sequence>
<dbReference type="PROSITE" id="PS50097">
    <property type="entry name" value="BTB"/>
    <property type="match status" value="1"/>
</dbReference>
<reference evidence="5" key="1">
    <citation type="submission" date="2014-03" db="EMBL/GenBank/DDBJ databases">
        <authorList>
            <person name="Aksoy S."/>
            <person name="Warren W."/>
            <person name="Wilson R.K."/>
        </authorList>
    </citation>
    <scope>NUCLEOTIDE SEQUENCE [LARGE SCALE GENOMIC DNA]</scope>
    <source>
        <strain evidence="5">IAEA</strain>
    </source>
</reference>
<dbReference type="InterPro" id="IPR006652">
    <property type="entry name" value="Kelch_1"/>
</dbReference>
<reference evidence="4" key="2">
    <citation type="submission" date="2020-05" db="UniProtKB">
        <authorList>
            <consortium name="EnsemblMetazoa"/>
        </authorList>
    </citation>
    <scope>IDENTIFICATION</scope>
    <source>
        <strain evidence="4">IAEA</strain>
    </source>
</reference>
<accession>A0A1A9WWN1</accession>
<name>A0A1A9WWN1_9MUSC</name>
<dbReference type="SMART" id="SM00612">
    <property type="entry name" value="Kelch"/>
    <property type="match status" value="3"/>
</dbReference>
<dbReference type="SMART" id="SM00875">
    <property type="entry name" value="BACK"/>
    <property type="match status" value="1"/>
</dbReference>
<keyword evidence="1" id="KW-0880">Kelch repeat</keyword>
<evidence type="ECO:0000313" key="4">
    <source>
        <dbReference type="EnsemblMetazoa" id="GBRI035140-PA"/>
    </source>
</evidence>
<dbReference type="AlphaFoldDB" id="A0A1A9WWN1"/>
<dbReference type="GO" id="GO:0003779">
    <property type="term" value="F:actin binding"/>
    <property type="evidence" value="ECO:0007669"/>
    <property type="project" value="UniProtKB-KW"/>
</dbReference>
<dbReference type="PANTHER" id="PTHR45632">
    <property type="entry name" value="LD33804P"/>
    <property type="match status" value="1"/>
</dbReference>
<feature type="domain" description="BTB" evidence="3">
    <location>
        <begin position="40"/>
        <end position="87"/>
    </location>
</feature>
<dbReference type="Pfam" id="PF07707">
    <property type="entry name" value="BACK"/>
    <property type="match status" value="1"/>
</dbReference>
<dbReference type="Pfam" id="PF00651">
    <property type="entry name" value="BTB"/>
    <property type="match status" value="1"/>
</dbReference>
<dbReference type="Gene3D" id="2.120.10.80">
    <property type="entry name" value="Kelch-type beta propeller"/>
    <property type="match status" value="1"/>
</dbReference>
<keyword evidence="5" id="KW-1185">Reference proteome</keyword>
<dbReference type="STRING" id="37001.A0A1A9WWN1"/>
<evidence type="ECO:0000259" key="3">
    <source>
        <dbReference type="PROSITE" id="PS50097"/>
    </source>
</evidence>
<evidence type="ECO:0000256" key="1">
    <source>
        <dbReference type="ARBA" id="ARBA00022441"/>
    </source>
</evidence>
<protein>
    <submittedName>
        <fullName evidence="4">BTB domain-containing protein</fullName>
    </submittedName>
</protein>
<dbReference type="InterPro" id="IPR015915">
    <property type="entry name" value="Kelch-typ_b-propeller"/>
</dbReference>
<dbReference type="Proteomes" id="UP000091820">
    <property type="component" value="Unassembled WGS sequence"/>
</dbReference>
<dbReference type="Pfam" id="PF01344">
    <property type="entry name" value="Kelch_1"/>
    <property type="match status" value="2"/>
</dbReference>
<dbReference type="InterPro" id="IPR011333">
    <property type="entry name" value="SKP1/BTB/POZ_sf"/>
</dbReference>